<dbReference type="Proteomes" id="UP000276741">
    <property type="component" value="Chromosome"/>
</dbReference>
<dbReference type="AlphaFoldDB" id="A0A348B5C8"/>
<protein>
    <recommendedName>
        <fullName evidence="2">CRISPR type III-associated protein domain-containing protein</fullName>
    </recommendedName>
</protein>
<evidence type="ECO:0000313" key="4">
    <source>
        <dbReference type="EMBL" id="GGU01019.1"/>
    </source>
</evidence>
<dbReference type="GeneID" id="38667250"/>
<reference evidence="4" key="1">
    <citation type="journal article" date="2014" name="Int. J. Syst. Evol. Microbiol.">
        <title>Complete genome sequence of Corynebacterium casei LMG S-19264T (=DSM 44701T), isolated from a smear-ripened cheese.</title>
        <authorList>
            <consortium name="US DOE Joint Genome Institute (JGI-PGF)"/>
            <person name="Walter F."/>
            <person name="Albersmeier A."/>
            <person name="Kalinowski J."/>
            <person name="Ruckert C."/>
        </authorList>
    </citation>
    <scope>NUCLEOTIDE SEQUENCE</scope>
    <source>
        <strain evidence="4">JCM 31740</strain>
    </source>
</reference>
<evidence type="ECO:0000256" key="1">
    <source>
        <dbReference type="ARBA" id="ARBA00023118"/>
    </source>
</evidence>
<dbReference type="EMBL" id="BMQS01000018">
    <property type="protein sequence ID" value="GGU01019.1"/>
    <property type="molecule type" value="Genomic_DNA"/>
</dbReference>
<organism evidence="3 5">
    <name type="scientific">Sulfodiicoccus acidiphilus</name>
    <dbReference type="NCBI Taxonomy" id="1670455"/>
    <lineage>
        <taxon>Archaea</taxon>
        <taxon>Thermoproteota</taxon>
        <taxon>Thermoprotei</taxon>
        <taxon>Sulfolobales</taxon>
        <taxon>Sulfolobaceae</taxon>
        <taxon>Sulfodiicoccus</taxon>
    </lineage>
</organism>
<dbReference type="GO" id="GO:0051607">
    <property type="term" value="P:defense response to virus"/>
    <property type="evidence" value="ECO:0007669"/>
    <property type="project" value="UniProtKB-KW"/>
</dbReference>
<reference evidence="4" key="4">
    <citation type="submission" date="2020-09" db="EMBL/GenBank/DDBJ databases">
        <authorList>
            <person name="Sun Q."/>
            <person name="Ohkuma M."/>
        </authorList>
    </citation>
    <scope>NUCLEOTIDE SEQUENCE</scope>
    <source>
        <strain evidence="4">JCM 31740</strain>
    </source>
</reference>
<evidence type="ECO:0000313" key="5">
    <source>
        <dbReference type="Proteomes" id="UP000276741"/>
    </source>
</evidence>
<dbReference type="Proteomes" id="UP000616143">
    <property type="component" value="Unassembled WGS sequence"/>
</dbReference>
<evidence type="ECO:0000313" key="3">
    <source>
        <dbReference type="EMBL" id="BBD73380.1"/>
    </source>
</evidence>
<evidence type="ECO:0000259" key="2">
    <source>
        <dbReference type="Pfam" id="PF03787"/>
    </source>
</evidence>
<name>A0A348B5C8_9CREN</name>
<dbReference type="OrthoDB" id="34733at2157"/>
<dbReference type="PANTHER" id="PTHR35579:SF6">
    <property type="entry name" value="DUF324 DOMAIN-CONTAINING PROTEIN"/>
    <property type="match status" value="1"/>
</dbReference>
<feature type="domain" description="CRISPR type III-associated protein" evidence="2">
    <location>
        <begin position="31"/>
        <end position="235"/>
    </location>
</feature>
<proteinExistence type="predicted"/>
<dbReference type="KEGG" id="sacd:HS1genome_1769"/>
<dbReference type="EMBL" id="AP018553">
    <property type="protein sequence ID" value="BBD73380.1"/>
    <property type="molecule type" value="Genomic_DNA"/>
</dbReference>
<dbReference type="PANTHER" id="PTHR35579">
    <property type="entry name" value="CRISPR SYSTEM CMS ENDORIBONUCLEASE CSM3"/>
    <property type="match status" value="1"/>
</dbReference>
<dbReference type="RefSeq" id="WP_126450540.1">
    <property type="nucleotide sequence ID" value="NZ_AP018553.1"/>
</dbReference>
<sequence length="263" mass="29228">MRAYRLKFSIEEVRVGAGAEGNLLRALRYGDELSGTYVVPSSTWKGVFRRVSENLYGHSSAVHDGAGVGDEVREALEALRKKLKDARTAEERRRVSYEVLSRLGEVGAVMRHSFPLGQAEGSKVERFVGEMAKVAEEWTCPLEATYGTLYFAGAVTFSDSVLRPLEVSLTSHVSMDRSTGRAAEGNLFQEERVRVGSVYVTVVLRREDVTLELWRNTLRYMAYVGTGLGSGKSRGAWAVLDASESQEAEITLRRPEWRKLSLG</sequence>
<dbReference type="InterPro" id="IPR005537">
    <property type="entry name" value="RAMP_III_fam"/>
</dbReference>
<dbReference type="InterPro" id="IPR052216">
    <property type="entry name" value="CRISPR_Csm3_endoribonuclease"/>
</dbReference>
<gene>
    <name evidence="4" type="ORF">GCM10007116_17890</name>
    <name evidence="3" type="ORF">HS1genome_1769</name>
</gene>
<keyword evidence="1" id="KW-0051">Antiviral defense</keyword>
<reference evidence="5" key="2">
    <citation type="submission" date="2018-04" db="EMBL/GenBank/DDBJ databases">
        <title>Complete genome sequence of Sulfodiicoccus acidiphilus strain HS-1.</title>
        <authorList>
            <person name="Sakai H.D."/>
            <person name="Kurosawa N."/>
        </authorList>
    </citation>
    <scope>NUCLEOTIDE SEQUENCE [LARGE SCALE GENOMIC DNA]</scope>
    <source>
        <strain evidence="5">HS-1</strain>
    </source>
</reference>
<accession>A0A348B5C8</accession>
<keyword evidence="5" id="KW-1185">Reference proteome</keyword>
<reference evidence="3" key="3">
    <citation type="journal article" date="2019" name="BMC Res. Notes">
        <title>Complete genome sequence of the Sulfodiicoccus acidiphilus strain HS-1T, the first crenarchaeon that lacks polB3, isolated from an acidic hot spring in Ohwaku-dani, Hakone, Japan.</title>
        <authorList>
            <person name="Sakai H.D."/>
            <person name="Kurosawa N."/>
        </authorList>
    </citation>
    <scope>NUCLEOTIDE SEQUENCE</scope>
    <source>
        <strain evidence="3">HS-1</strain>
    </source>
</reference>
<dbReference type="Pfam" id="PF03787">
    <property type="entry name" value="RAMPs"/>
    <property type="match status" value="1"/>
</dbReference>